<dbReference type="RefSeq" id="WP_138327077.1">
    <property type="nucleotide sequence ID" value="NZ_VCDI01000006.1"/>
</dbReference>
<reference evidence="3 4" key="1">
    <citation type="submission" date="2019-05" db="EMBL/GenBank/DDBJ databases">
        <authorList>
            <person name="Pankratov T."/>
            <person name="Grouzdev D."/>
        </authorList>
    </citation>
    <scope>NUCLEOTIDE SEQUENCE [LARGE SCALE GENOMIC DNA]</scope>
    <source>
        <strain evidence="3 4">KEBCLARHB70R</strain>
    </source>
</reference>
<accession>A0A5R9J391</accession>
<dbReference type="Pfam" id="PF09361">
    <property type="entry name" value="Phasin_2"/>
    <property type="match status" value="1"/>
</dbReference>
<evidence type="ECO:0000313" key="3">
    <source>
        <dbReference type="EMBL" id="TLU71439.1"/>
    </source>
</evidence>
<evidence type="ECO:0000313" key="4">
    <source>
        <dbReference type="Proteomes" id="UP000305654"/>
    </source>
</evidence>
<feature type="region of interest" description="Disordered" evidence="1">
    <location>
        <begin position="15"/>
        <end position="49"/>
    </location>
</feature>
<proteinExistence type="predicted"/>
<dbReference type="EMBL" id="VCDI01000006">
    <property type="protein sequence ID" value="TLU71439.1"/>
    <property type="molecule type" value="Genomic_DNA"/>
</dbReference>
<keyword evidence="4" id="KW-1185">Reference proteome</keyword>
<dbReference type="AlphaFoldDB" id="A0A5R9J391"/>
<evidence type="ECO:0000259" key="2">
    <source>
        <dbReference type="Pfam" id="PF09361"/>
    </source>
</evidence>
<organism evidence="3 4">
    <name type="scientific">Lichenicoccus roseus</name>
    <dbReference type="NCBI Taxonomy" id="2683649"/>
    <lineage>
        <taxon>Bacteria</taxon>
        <taxon>Pseudomonadati</taxon>
        <taxon>Pseudomonadota</taxon>
        <taxon>Alphaproteobacteria</taxon>
        <taxon>Acetobacterales</taxon>
        <taxon>Acetobacteraceae</taxon>
        <taxon>Lichenicoccus</taxon>
    </lineage>
</organism>
<name>A0A5R9J391_9PROT</name>
<feature type="domain" description="Phasin" evidence="2">
    <location>
        <begin position="101"/>
        <end position="195"/>
    </location>
</feature>
<gene>
    <name evidence="3" type="ORF">FE263_16175</name>
</gene>
<comment type="caution">
    <text evidence="3">The sequence shown here is derived from an EMBL/GenBank/DDBJ whole genome shotgun (WGS) entry which is preliminary data.</text>
</comment>
<sequence length="208" mass="21827">MLQCGTQRCPKIPLKTGALMSSSKSSDTDTGKAAEQAASRSKESSSAGIAASKEAVSSAMSASREAATATLDASKDAVASASAAYRDLSKRTLDMTGKAVSFNQGTMAAYIESGRIMVEETQALIRHAIRTSQTATSEGLSGVRTLMSAKTAKERLELQMTLSRSAAIWAISESSNFARSSVEMFEKVTGPMTARAYLAAETFDKAIA</sequence>
<evidence type="ECO:0000256" key="1">
    <source>
        <dbReference type="SAM" id="MobiDB-lite"/>
    </source>
</evidence>
<protein>
    <recommendedName>
        <fullName evidence="2">Phasin domain-containing protein</fullName>
    </recommendedName>
</protein>
<dbReference type="Proteomes" id="UP000305654">
    <property type="component" value="Unassembled WGS sequence"/>
</dbReference>
<dbReference type="InterPro" id="IPR018968">
    <property type="entry name" value="Phasin"/>
</dbReference>